<dbReference type="AlphaFoldDB" id="M9RFV5"/>
<evidence type="ECO:0000313" key="2">
    <source>
        <dbReference type="EMBL" id="AGI71052.1"/>
    </source>
</evidence>
<accession>M9RFV5</accession>
<dbReference type="KEGG" id="oar:OA238_c08380"/>
<dbReference type="Proteomes" id="UP000004688">
    <property type="component" value="Chromosome"/>
</dbReference>
<dbReference type="eggNOG" id="ENOG5033BTU">
    <property type="taxonomic scope" value="Bacteria"/>
</dbReference>
<dbReference type="InterPro" id="IPR021880">
    <property type="entry name" value="DUF3489"/>
</dbReference>
<evidence type="ECO:0000313" key="3">
    <source>
        <dbReference type="Proteomes" id="UP000004688"/>
    </source>
</evidence>
<organism evidence="2 3">
    <name type="scientific">Octadecabacter arcticus 238</name>
    <dbReference type="NCBI Taxonomy" id="391616"/>
    <lineage>
        <taxon>Bacteria</taxon>
        <taxon>Pseudomonadati</taxon>
        <taxon>Pseudomonadota</taxon>
        <taxon>Alphaproteobacteria</taxon>
        <taxon>Rhodobacterales</taxon>
        <taxon>Roseobacteraceae</taxon>
        <taxon>Octadecabacter</taxon>
    </lineage>
</organism>
<sequence>MTNQSTQTEPEQAVAVKRSAGAKGPSKKAQLIKLLSRKSGADAIAISEKFGWQPHTTRAALSGLRKAGFDVTKENAGSGKQTRYRILAASANVTTVETPHGE</sequence>
<feature type="region of interest" description="Disordered" evidence="1">
    <location>
        <begin position="1"/>
        <end position="26"/>
    </location>
</feature>
<dbReference type="EMBL" id="CP003742">
    <property type="protein sequence ID" value="AGI71052.1"/>
    <property type="molecule type" value="Genomic_DNA"/>
</dbReference>
<dbReference type="STRING" id="391616.OA238_c08380"/>
<dbReference type="Pfam" id="PF11994">
    <property type="entry name" value="DUF3489"/>
    <property type="match status" value="1"/>
</dbReference>
<reference evidence="2 3" key="1">
    <citation type="journal article" date="2013" name="PLoS ONE">
        <title>Poles Apart: Arctic and Antarctic Octadecabacter strains Share High Genome Plasticity and a New Type of Xanthorhodopsin.</title>
        <authorList>
            <person name="Vollmers J."/>
            <person name="Voget S."/>
            <person name="Dietrich S."/>
            <person name="Gollnow K."/>
            <person name="Smits M."/>
            <person name="Meyer K."/>
            <person name="Brinkhoff T."/>
            <person name="Simon M."/>
            <person name="Daniel R."/>
        </authorList>
    </citation>
    <scope>NUCLEOTIDE SEQUENCE [LARGE SCALE GENOMIC DNA]</scope>
    <source>
        <strain evidence="2 3">238</strain>
    </source>
</reference>
<feature type="compositionally biased region" description="Polar residues" evidence="1">
    <location>
        <begin position="1"/>
        <end position="10"/>
    </location>
</feature>
<evidence type="ECO:0000256" key="1">
    <source>
        <dbReference type="SAM" id="MobiDB-lite"/>
    </source>
</evidence>
<dbReference type="HOGENOM" id="CLU_177813_0_0_5"/>
<keyword evidence="3" id="KW-1185">Reference proteome</keyword>
<gene>
    <name evidence="2" type="ORF">OA238_c08380</name>
</gene>
<evidence type="ECO:0008006" key="4">
    <source>
        <dbReference type="Google" id="ProtNLM"/>
    </source>
</evidence>
<protein>
    <recommendedName>
        <fullName evidence="4">DUF3489 family protein</fullName>
    </recommendedName>
</protein>
<dbReference type="RefSeq" id="WP_015494277.1">
    <property type="nucleotide sequence ID" value="NC_020908.1"/>
</dbReference>
<proteinExistence type="predicted"/>
<name>M9RFV5_9RHOB</name>
<dbReference type="OrthoDB" id="7206991at2"/>